<organism evidence="1 2">
    <name type="scientific">Leucogyrophana mollusca</name>
    <dbReference type="NCBI Taxonomy" id="85980"/>
    <lineage>
        <taxon>Eukaryota</taxon>
        <taxon>Fungi</taxon>
        <taxon>Dikarya</taxon>
        <taxon>Basidiomycota</taxon>
        <taxon>Agaricomycotina</taxon>
        <taxon>Agaricomycetes</taxon>
        <taxon>Agaricomycetidae</taxon>
        <taxon>Boletales</taxon>
        <taxon>Boletales incertae sedis</taxon>
        <taxon>Leucogyrophana</taxon>
    </lineage>
</organism>
<gene>
    <name evidence="1" type="ORF">BV22DRAFT_1132332</name>
</gene>
<protein>
    <submittedName>
        <fullName evidence="1">WD40 repeat-like protein</fullName>
    </submittedName>
</protein>
<proteinExistence type="predicted"/>
<evidence type="ECO:0000313" key="1">
    <source>
        <dbReference type="EMBL" id="KAH7921383.1"/>
    </source>
</evidence>
<name>A0ACB8B8Z3_9AGAM</name>
<dbReference type="Proteomes" id="UP000790709">
    <property type="component" value="Unassembled WGS sequence"/>
</dbReference>
<keyword evidence="2" id="KW-1185">Reference proteome</keyword>
<accession>A0ACB8B8Z3</accession>
<evidence type="ECO:0000313" key="2">
    <source>
        <dbReference type="Proteomes" id="UP000790709"/>
    </source>
</evidence>
<dbReference type="EMBL" id="MU266529">
    <property type="protein sequence ID" value="KAH7921383.1"/>
    <property type="molecule type" value="Genomic_DNA"/>
</dbReference>
<sequence length="863" mass="92441">MLAIVTTDALCLADPAALKHPPTLLPTSKALPVPCRASTWSQHLYLASSSSIHKYSPHEASLHQVYTSTEDITSIVAKHTGNAIIFAAANRVHVLESDRVSQMLESHKSPITALSLSNDSTLLASATTSAVHVHNLSLLSHTVLRGLPPARITACTFHPHARTRLLLCVGTQVMVYDTTKPSGPIKTVQIGDSCNGEMVAIACSPFSKTLVATATSGGDVALIDLDKEKGLFKAVNVKTPLTSLAFTPEGAAIYLGTENGKLLILDLRTLDKPPKAVTVSENGSRIETMCVHRKSKPSASEPKSKPTSLSEGKPTDSAPKSKLVPNPSRPTPDPETAYLFGGAPRRPSGNPISPSPLRSSNLNLKSPLSQSRNPFNPNSQSSSTVNMRSPRPSNPTSPNVLVRERSKAGSIGAGVKSPARVAVATKLRTGVAVTPKKATGVTPKKIAPVPARNTKAGSGERGIFSPVRTNAFSPAHGNIDPDLGNVSVHLNVPKKDDGLFGAHMKNQARKHAPADENTRPGPSLSSARQTESISAHMVAGSRSRKISSAGSNLGDGNAKTVLRSASSASRAASTISRPRTASTMSQAAPANKRKPRYDADNGDDEGDDRTDSLSSPDLPMPSPDPTTPLSRAKATSPRKAKAVSPSRTRTNVVASTKGVVAPADTQTRTGPGVLGLDTSEVARWVRQGKEKQKDEGGEDMGKRARFMGQDDGSDNEGVDRDDEDALERERELSMQVSPRRPTATNHINTYGPSPWLDTHPHEPSPPHNQAHDLLRSIIKDVVYDFRREAKADAMELHLDLVRLGRVVRGELGAVREEMVALRGGGRQQGYGEMDRERELVLLREENRRLREENRHLRTMKCGE</sequence>
<reference evidence="1" key="1">
    <citation type="journal article" date="2021" name="New Phytol.">
        <title>Evolutionary innovations through gain and loss of genes in the ectomycorrhizal Boletales.</title>
        <authorList>
            <person name="Wu G."/>
            <person name="Miyauchi S."/>
            <person name="Morin E."/>
            <person name="Kuo A."/>
            <person name="Drula E."/>
            <person name="Varga T."/>
            <person name="Kohler A."/>
            <person name="Feng B."/>
            <person name="Cao Y."/>
            <person name="Lipzen A."/>
            <person name="Daum C."/>
            <person name="Hundley H."/>
            <person name="Pangilinan J."/>
            <person name="Johnson J."/>
            <person name="Barry K."/>
            <person name="LaButti K."/>
            <person name="Ng V."/>
            <person name="Ahrendt S."/>
            <person name="Min B."/>
            <person name="Choi I.G."/>
            <person name="Park H."/>
            <person name="Plett J.M."/>
            <person name="Magnuson J."/>
            <person name="Spatafora J.W."/>
            <person name="Nagy L.G."/>
            <person name="Henrissat B."/>
            <person name="Grigoriev I.V."/>
            <person name="Yang Z.L."/>
            <person name="Xu J."/>
            <person name="Martin F.M."/>
        </authorList>
    </citation>
    <scope>NUCLEOTIDE SEQUENCE</scope>
    <source>
        <strain evidence="1">KUC20120723A-06</strain>
    </source>
</reference>
<comment type="caution">
    <text evidence="1">The sequence shown here is derived from an EMBL/GenBank/DDBJ whole genome shotgun (WGS) entry which is preliminary data.</text>
</comment>